<sequence length="232" mass="25587">MTTVSGEAAAEPNKEPRTSNGTPSPVKCSLDKTKRLLPKELRKRRRAAKLQVSIEKRARVLLDVSHTFPKLTSLLKKKEEANAAKTPAVVAKNPPSLAREEKKLPHATGTTATRLHSLYASSLSSQKRRQLIPGANVANIFHVTDLPLDIVPKVKLSILTAFPFPFTRVNSQIKKQALHRFVAGSAIQSTSHSNAMRWQQALHYFVHPADSVPASMLHLTTTPLGQLQVNNY</sequence>
<protein>
    <recommendedName>
        <fullName evidence="4">Ribosome biogenesis protein SLX9</fullName>
    </recommendedName>
</protein>
<organism evidence="2 3">
    <name type="scientific">Peronospora destructor</name>
    <dbReference type="NCBI Taxonomy" id="86335"/>
    <lineage>
        <taxon>Eukaryota</taxon>
        <taxon>Sar</taxon>
        <taxon>Stramenopiles</taxon>
        <taxon>Oomycota</taxon>
        <taxon>Peronosporomycetes</taxon>
        <taxon>Peronosporales</taxon>
        <taxon>Peronosporaceae</taxon>
        <taxon>Peronospora</taxon>
    </lineage>
</organism>
<comment type="caution">
    <text evidence="2">The sequence shown here is derived from an EMBL/GenBank/DDBJ whole genome shotgun (WGS) entry which is preliminary data.</text>
</comment>
<feature type="region of interest" description="Disordered" evidence="1">
    <location>
        <begin position="1"/>
        <end position="34"/>
    </location>
</feature>
<gene>
    <name evidence="2" type="ORF">PDE001_LOCUS4869</name>
</gene>
<evidence type="ECO:0000256" key="1">
    <source>
        <dbReference type="SAM" id="MobiDB-lite"/>
    </source>
</evidence>
<dbReference type="Proteomes" id="UP001162029">
    <property type="component" value="Unassembled WGS sequence"/>
</dbReference>
<dbReference type="EMBL" id="CANTFM010000918">
    <property type="protein sequence ID" value="CAI5731632.1"/>
    <property type="molecule type" value="Genomic_DNA"/>
</dbReference>
<name>A0AAV0U423_9STRA</name>
<dbReference type="AlphaFoldDB" id="A0AAV0U423"/>
<keyword evidence="3" id="KW-1185">Reference proteome</keyword>
<proteinExistence type="predicted"/>
<reference evidence="2" key="1">
    <citation type="submission" date="2022-12" db="EMBL/GenBank/DDBJ databases">
        <authorList>
            <person name="Webb A."/>
        </authorList>
    </citation>
    <scope>NUCLEOTIDE SEQUENCE</scope>
    <source>
        <strain evidence="2">Pd1</strain>
    </source>
</reference>
<accession>A0AAV0U423</accession>
<evidence type="ECO:0000313" key="2">
    <source>
        <dbReference type="EMBL" id="CAI5731632.1"/>
    </source>
</evidence>
<evidence type="ECO:0000313" key="3">
    <source>
        <dbReference type="Proteomes" id="UP001162029"/>
    </source>
</evidence>
<evidence type="ECO:0008006" key="4">
    <source>
        <dbReference type="Google" id="ProtNLM"/>
    </source>
</evidence>